<evidence type="ECO:0000256" key="2">
    <source>
        <dbReference type="ARBA" id="ARBA00022747"/>
    </source>
</evidence>
<evidence type="ECO:0000256" key="3">
    <source>
        <dbReference type="ARBA" id="ARBA00023125"/>
    </source>
</evidence>
<evidence type="ECO:0000313" key="5">
    <source>
        <dbReference type="EMBL" id="RAP03438.1"/>
    </source>
</evidence>
<dbReference type="GO" id="GO:0003677">
    <property type="term" value="F:DNA binding"/>
    <property type="evidence" value="ECO:0007669"/>
    <property type="project" value="UniProtKB-KW"/>
</dbReference>
<dbReference type="InterPro" id="IPR044946">
    <property type="entry name" value="Restrct_endonuc_typeI_TRD_sf"/>
</dbReference>
<dbReference type="SUPFAM" id="SSF116734">
    <property type="entry name" value="DNA methylase specificity domain"/>
    <property type="match status" value="2"/>
</dbReference>
<accession>A0A328QA26</accession>
<dbReference type="PANTHER" id="PTHR30408">
    <property type="entry name" value="TYPE-1 RESTRICTION ENZYME ECOKI SPECIFICITY PROTEIN"/>
    <property type="match status" value="1"/>
</dbReference>
<dbReference type="GO" id="GO:0009307">
    <property type="term" value="P:DNA restriction-modification system"/>
    <property type="evidence" value="ECO:0007669"/>
    <property type="project" value="UniProtKB-KW"/>
</dbReference>
<dbReference type="PANTHER" id="PTHR30408:SF12">
    <property type="entry name" value="TYPE I RESTRICTION ENZYME MJAVIII SPECIFICITY SUBUNIT"/>
    <property type="match status" value="1"/>
</dbReference>
<sequence>MSICATIGKPIITEIDTCIHDGFVGFSDLTNINKEFLYYILKNLENKFISLSQTGSQANLNTNLINKTKINMPSIKEQKKIANFLTCIDQKIELMEKKHTLYQSIKKYILSNIFPVNNKKPSLRFKEFKNERKLIKLKEILSYSSSKHSLNKLEDNIGNYELYGAEGVVKHVNFFDMDKEYISIIKDGAGVCRLHLCKPYSSIVGTMGYLTLKNTNYNLKYVYYQLLTLNLKKYVIGTTIPHIYFKDYSKEYILVPNLIEQGKMANLMLLLDTKIMKIQKQIDNLKKFKKGLLQKMFC</sequence>
<feature type="domain" description="Type I restriction modification DNA specificity" evidence="4">
    <location>
        <begin position="134"/>
        <end position="283"/>
    </location>
</feature>
<dbReference type="Pfam" id="PF01420">
    <property type="entry name" value="Methylase_S"/>
    <property type="match status" value="2"/>
</dbReference>
<protein>
    <recommendedName>
        <fullName evidence="4">Type I restriction modification DNA specificity domain-containing protein</fullName>
    </recommendedName>
</protein>
<comment type="caution">
    <text evidence="5">The sequence shown here is derived from an EMBL/GenBank/DDBJ whole genome shotgun (WGS) entry which is preliminary data.</text>
</comment>
<feature type="domain" description="Type I restriction modification DNA specificity" evidence="4">
    <location>
        <begin position="5"/>
        <end position="98"/>
    </location>
</feature>
<dbReference type="InterPro" id="IPR052021">
    <property type="entry name" value="Type-I_RS_S_subunit"/>
</dbReference>
<reference evidence="5 6" key="1">
    <citation type="submission" date="2017-05" db="EMBL/GenBank/DDBJ databases">
        <title>Host range expansion of the Methanosphaera genus to humans and monogastric animals involves recent and extensive reduction in genome content.</title>
        <authorList>
            <person name="Hoedt E.C."/>
            <person name="Volmer J.G."/>
            <person name="Parks D.H."/>
            <person name="Rosewarne C.P."/>
            <person name="Denman S.E."/>
            <person name="Mcsweeney C.S."/>
            <person name="O Cuiv P."/>
            <person name="Hugenholtz P."/>
            <person name="Tyson G.W."/>
            <person name="Morrison M."/>
        </authorList>
    </citation>
    <scope>NUCLEOTIDE SEQUENCE [LARGE SCALE GENOMIC DNA]</scope>
    <source>
        <strain evidence="5 6">PA5</strain>
    </source>
</reference>
<evidence type="ECO:0000313" key="6">
    <source>
        <dbReference type="Proteomes" id="UP000248557"/>
    </source>
</evidence>
<dbReference type="EMBL" id="NGJK01000025">
    <property type="protein sequence ID" value="RAP03438.1"/>
    <property type="molecule type" value="Genomic_DNA"/>
</dbReference>
<dbReference type="AlphaFoldDB" id="A0A328QA26"/>
<organism evidence="5 6">
    <name type="scientific">Methanosphaera stadtmanae</name>
    <dbReference type="NCBI Taxonomy" id="2317"/>
    <lineage>
        <taxon>Archaea</taxon>
        <taxon>Methanobacteriati</taxon>
        <taxon>Methanobacteriota</taxon>
        <taxon>Methanomada group</taxon>
        <taxon>Methanobacteria</taxon>
        <taxon>Methanobacteriales</taxon>
        <taxon>Methanobacteriaceae</taxon>
        <taxon>Methanosphaera</taxon>
    </lineage>
</organism>
<gene>
    <name evidence="5" type="ORF">CA615_02295</name>
</gene>
<keyword evidence="2" id="KW-0680">Restriction system</keyword>
<evidence type="ECO:0000256" key="1">
    <source>
        <dbReference type="ARBA" id="ARBA00010923"/>
    </source>
</evidence>
<comment type="similarity">
    <text evidence="1">Belongs to the type-I restriction system S methylase family.</text>
</comment>
<dbReference type="InterPro" id="IPR000055">
    <property type="entry name" value="Restrct_endonuc_typeI_TRD"/>
</dbReference>
<evidence type="ECO:0000259" key="4">
    <source>
        <dbReference type="Pfam" id="PF01420"/>
    </source>
</evidence>
<keyword evidence="3" id="KW-0238">DNA-binding</keyword>
<dbReference type="Gene3D" id="3.90.220.20">
    <property type="entry name" value="DNA methylase specificity domains"/>
    <property type="match status" value="2"/>
</dbReference>
<dbReference type="Proteomes" id="UP000248557">
    <property type="component" value="Unassembled WGS sequence"/>
</dbReference>
<name>A0A328QA26_9EURY</name>
<dbReference type="Gene3D" id="1.10.287.1120">
    <property type="entry name" value="Bipartite methylase S protein"/>
    <property type="match status" value="1"/>
</dbReference>
<proteinExistence type="inferred from homology"/>